<dbReference type="OrthoDB" id="1640476at2759"/>
<dbReference type="InterPro" id="IPR000626">
    <property type="entry name" value="Ubiquitin-like_dom"/>
</dbReference>
<dbReference type="VEuPathDB" id="FungiDB:A9K55_001407"/>
<evidence type="ECO:0000256" key="1">
    <source>
        <dbReference type="SAM" id="MobiDB-lite"/>
    </source>
</evidence>
<name>A0A2H4SSJ1_CORMI</name>
<feature type="compositionally biased region" description="Polar residues" evidence="1">
    <location>
        <begin position="1"/>
        <end position="11"/>
    </location>
</feature>
<evidence type="ECO:0000313" key="4">
    <source>
        <dbReference type="Proteomes" id="UP000323067"/>
    </source>
</evidence>
<dbReference type="InterPro" id="IPR032752">
    <property type="entry name" value="DC-UbP/UBTD2_N"/>
</dbReference>
<feature type="domain" description="Ubiquitin-like" evidence="2">
    <location>
        <begin position="216"/>
        <end position="307"/>
    </location>
</feature>
<proteinExistence type="predicted"/>
<feature type="region of interest" description="Disordered" evidence="1">
    <location>
        <begin position="181"/>
        <end position="214"/>
    </location>
</feature>
<accession>A0A2H4SSJ1</accession>
<dbReference type="Gene3D" id="3.10.20.90">
    <property type="entry name" value="Phosphatidylinositol 3-kinase Catalytic Subunit, Chain A, domain 1"/>
    <property type="match status" value="1"/>
</dbReference>
<dbReference type="InterPro" id="IPR038169">
    <property type="entry name" value="DC-UbP/UBTD2_N_sf"/>
</dbReference>
<evidence type="ECO:0000259" key="2">
    <source>
        <dbReference type="PROSITE" id="PS50053"/>
    </source>
</evidence>
<dbReference type="AlphaFoldDB" id="A0A2H4SSJ1"/>
<dbReference type="InterPro" id="IPR029071">
    <property type="entry name" value="Ubiquitin-like_domsf"/>
</dbReference>
<dbReference type="InterPro" id="IPR039869">
    <property type="entry name" value="UBTD1/2"/>
</dbReference>
<dbReference type="OMA" id="GCMGRYL"/>
<dbReference type="Proteomes" id="UP000323067">
    <property type="component" value="Chromosome iii"/>
</dbReference>
<dbReference type="SUPFAM" id="SSF54236">
    <property type="entry name" value="Ubiquitin-like"/>
    <property type="match status" value="1"/>
</dbReference>
<reference evidence="3 4" key="1">
    <citation type="journal article" date="2017" name="BMC Genomics">
        <title>Chromosome level assembly and secondary metabolite potential of the parasitic fungus Cordyceps militaris.</title>
        <authorList>
            <person name="Kramer G.J."/>
            <person name="Nodwell J.R."/>
        </authorList>
    </citation>
    <scope>NUCLEOTIDE SEQUENCE [LARGE SCALE GENOMIC DNA]</scope>
    <source>
        <strain evidence="3 4">ATCC 34164</strain>
    </source>
</reference>
<sequence>MGCCFSQSAGPNSPYPGGIPNASARHINPPPLSLGESATAPPSTVNPASPRRRRRRDRGPLDEHINKPLRRHVWASVDRQWTRKELDAERAEYFDTRVTARPEIWQTLHNALQVLWEPPTQETNDNGQTALQTAQSMLTAAEISLPTGNLVNGAYDALGNYYALSEWIVSDPQNIVEHDHEREGLGSGDDETQGGGEDAETSKEEKGKDVDDGEQLQVRARLSETGNDIAVSVSKSDIVRIVIKKMAAETKVRLFSCWRQNLANNLELSSAKKIRLAYMGKMLKETATLESQGWQEGHIVNALVFNR</sequence>
<evidence type="ECO:0000313" key="3">
    <source>
        <dbReference type="EMBL" id="ATY66063.1"/>
    </source>
</evidence>
<gene>
    <name evidence="3" type="ORF">A9K55_001407</name>
</gene>
<dbReference type="PROSITE" id="PS50053">
    <property type="entry name" value="UBIQUITIN_2"/>
    <property type="match status" value="1"/>
</dbReference>
<dbReference type="VEuPathDB" id="FungiDB:CCM_00747"/>
<dbReference type="Gene3D" id="1.20.225.20">
    <property type="entry name" value="Ub domain-containing protein, DC-UbP/UBTD2, N-terminal domain"/>
    <property type="match status" value="1"/>
</dbReference>
<organism evidence="3 4">
    <name type="scientific">Cordyceps militaris</name>
    <name type="common">Caterpillar fungus</name>
    <name type="synonym">Clavaria militaris</name>
    <dbReference type="NCBI Taxonomy" id="73501"/>
    <lineage>
        <taxon>Eukaryota</taxon>
        <taxon>Fungi</taxon>
        <taxon>Dikarya</taxon>
        <taxon>Ascomycota</taxon>
        <taxon>Pezizomycotina</taxon>
        <taxon>Sordariomycetes</taxon>
        <taxon>Hypocreomycetidae</taxon>
        <taxon>Hypocreales</taxon>
        <taxon>Cordycipitaceae</taxon>
        <taxon>Cordyceps</taxon>
    </lineage>
</organism>
<feature type="compositionally biased region" description="Basic and acidic residues" evidence="1">
    <location>
        <begin position="200"/>
        <end position="210"/>
    </location>
</feature>
<dbReference type="PANTHER" id="PTHR13609">
    <property type="entry name" value="UBIQUITIN DOMAIN CONTAINING 1 PROTEIN-RELATED"/>
    <property type="match status" value="1"/>
</dbReference>
<dbReference type="EMBL" id="CP023326">
    <property type="protein sequence ID" value="ATY66063.1"/>
    <property type="molecule type" value="Genomic_DNA"/>
</dbReference>
<dbReference type="Pfam" id="PF16455">
    <property type="entry name" value="UBD"/>
    <property type="match status" value="1"/>
</dbReference>
<protein>
    <submittedName>
        <fullName evidence="3">Ubiquitin domain</fullName>
    </submittedName>
</protein>
<feature type="region of interest" description="Disordered" evidence="1">
    <location>
        <begin position="1"/>
        <end position="64"/>
    </location>
</feature>